<name>A0ABX7XR33_9BACT</name>
<organism evidence="1 2">
    <name type="scientific">Prevotella melaninogenica</name>
    <dbReference type="NCBI Taxonomy" id="28132"/>
    <lineage>
        <taxon>Bacteria</taxon>
        <taxon>Pseudomonadati</taxon>
        <taxon>Bacteroidota</taxon>
        <taxon>Bacteroidia</taxon>
        <taxon>Bacteroidales</taxon>
        <taxon>Prevotellaceae</taxon>
        <taxon>Prevotella</taxon>
    </lineage>
</organism>
<proteinExistence type="predicted"/>
<evidence type="ECO:0000313" key="2">
    <source>
        <dbReference type="Proteomes" id="UP000682195"/>
    </source>
</evidence>
<reference evidence="1 2" key="1">
    <citation type="submission" date="2021-03" db="EMBL/GenBank/DDBJ databases">
        <title>Human Oral Microbial Genomes.</title>
        <authorList>
            <person name="Johnston C.D."/>
            <person name="Chen T."/>
            <person name="Dewhirst F.E."/>
        </authorList>
    </citation>
    <scope>NUCLEOTIDE SEQUENCE [LARGE SCALE GENOMIC DNA]</scope>
    <source>
        <strain evidence="1 2">F0054</strain>
    </source>
</reference>
<dbReference type="EMBL" id="CP072361">
    <property type="protein sequence ID" value="QUB76151.1"/>
    <property type="molecule type" value="Genomic_DNA"/>
</dbReference>
<gene>
    <name evidence="1" type="ORF">J5A58_04045</name>
</gene>
<sequence length="55" mass="6640">MLVKKKDPYQTLRTSFVWLFEYYNATLNPYPVYMLVLSTCGVHGKHQWCGWHIKF</sequence>
<protein>
    <submittedName>
        <fullName evidence="1">Uncharacterized protein</fullName>
    </submittedName>
</protein>
<dbReference type="Proteomes" id="UP000682195">
    <property type="component" value="Chromosome 1"/>
</dbReference>
<evidence type="ECO:0000313" key="1">
    <source>
        <dbReference type="EMBL" id="QUB76151.1"/>
    </source>
</evidence>
<keyword evidence="2" id="KW-1185">Reference proteome</keyword>
<dbReference type="RefSeq" id="WP_211808093.1">
    <property type="nucleotide sequence ID" value="NZ_CP072361.1"/>
</dbReference>
<accession>A0ABX7XR33</accession>